<proteinExistence type="predicted"/>
<protein>
    <submittedName>
        <fullName evidence="9">MFS transporter</fullName>
    </submittedName>
</protein>
<dbReference type="PRINTS" id="PR01036">
    <property type="entry name" value="TCRTETB"/>
</dbReference>
<dbReference type="Pfam" id="PF07690">
    <property type="entry name" value="MFS_1"/>
    <property type="match status" value="1"/>
</dbReference>
<organism evidence="9 10">
    <name type="scientific">Patulibacter brassicae</name>
    <dbReference type="NCBI Taxonomy" id="1705717"/>
    <lineage>
        <taxon>Bacteria</taxon>
        <taxon>Bacillati</taxon>
        <taxon>Actinomycetota</taxon>
        <taxon>Thermoleophilia</taxon>
        <taxon>Solirubrobacterales</taxon>
        <taxon>Patulibacteraceae</taxon>
        <taxon>Patulibacter</taxon>
    </lineage>
</organism>
<dbReference type="NCBIfam" id="TIGR00711">
    <property type="entry name" value="efflux_EmrB"/>
    <property type="match status" value="1"/>
</dbReference>
<keyword evidence="3" id="KW-1003">Cell membrane</keyword>
<evidence type="ECO:0000313" key="10">
    <source>
        <dbReference type="Proteomes" id="UP001277761"/>
    </source>
</evidence>
<sequence length="517" mass="53395">MERRWWTLIAIAMGVFMLLIDVTIVNVALPDIGRDLESSFSDLEWVVNAYSLMLAASLLVAGSLADLVGRRRVFVGGLVVFCLASLGCGLAGTPLVLNLLRGVQGIGGGMMFATSLALIAQAFHGPDRGIAFGVMGAVTGAAVAVGPLLGGLLTDGLGWEWIFFVNLPIGAIAGFLTLTKVSESRDPHPAGIDWIGAVLFSVALFLGIFGLVRGNAEGWGSTQIVGCLAGSVVLLVLFVLVELRREHPLFDLRLLRKPTFVGASMVAFCMSASLFSIFLYLTLYLQGVLDYGPLEAGLRFLPITGLMLLVGPIAGRLSAIVPVRALLGAGLLLVGVGLLLMRGVEPTSGWTVLVVGFVVAGIGSGLVNPPLASTAIGVVEPRRSGMASGINSTFRQVGIASGVAALGAVFQHHVHDELAAAAAGAPGAAGDPERIDQLAAAVTAGQTDRALQAIPSLSAEQLERLRDLADATFVSGLNTLFLITAIVALVGAAGAALLIRRQDFVVSQGAPAPPAAD</sequence>
<dbReference type="PANTHER" id="PTHR42718:SF49">
    <property type="entry name" value="EXPORT PROTEIN"/>
    <property type="match status" value="1"/>
</dbReference>
<dbReference type="PROSITE" id="PS50850">
    <property type="entry name" value="MFS"/>
    <property type="match status" value="1"/>
</dbReference>
<feature type="transmembrane region" description="Helical" evidence="7">
    <location>
        <begin position="103"/>
        <end position="123"/>
    </location>
</feature>
<evidence type="ECO:0000256" key="4">
    <source>
        <dbReference type="ARBA" id="ARBA00022692"/>
    </source>
</evidence>
<accession>A0ABU4VII1</accession>
<comment type="subcellular location">
    <subcellularLocation>
        <location evidence="1">Cell membrane</location>
        <topology evidence="1">Multi-pass membrane protein</topology>
    </subcellularLocation>
</comment>
<evidence type="ECO:0000256" key="7">
    <source>
        <dbReference type="SAM" id="Phobius"/>
    </source>
</evidence>
<keyword evidence="4 7" id="KW-0812">Transmembrane</keyword>
<name>A0ABU4VII1_9ACTN</name>
<evidence type="ECO:0000256" key="1">
    <source>
        <dbReference type="ARBA" id="ARBA00004651"/>
    </source>
</evidence>
<feature type="transmembrane region" description="Helical" evidence="7">
    <location>
        <begin position="49"/>
        <end position="68"/>
    </location>
</feature>
<gene>
    <name evidence="9" type="ORF">SK069_05030</name>
</gene>
<keyword evidence="2" id="KW-0813">Transport</keyword>
<dbReference type="Gene3D" id="1.20.1250.20">
    <property type="entry name" value="MFS general substrate transporter like domains"/>
    <property type="match status" value="1"/>
</dbReference>
<feature type="transmembrane region" description="Helical" evidence="7">
    <location>
        <begin position="350"/>
        <end position="372"/>
    </location>
</feature>
<dbReference type="Proteomes" id="UP001277761">
    <property type="component" value="Unassembled WGS sequence"/>
</dbReference>
<reference evidence="9 10" key="1">
    <citation type="submission" date="2023-11" db="EMBL/GenBank/DDBJ databases">
        <authorList>
            <person name="Xu M."/>
            <person name="Jiang T."/>
        </authorList>
    </citation>
    <scope>NUCLEOTIDE SEQUENCE [LARGE SCALE GENOMIC DNA]</scope>
    <source>
        <strain evidence="9 10">SD</strain>
    </source>
</reference>
<keyword evidence="10" id="KW-1185">Reference proteome</keyword>
<evidence type="ECO:0000256" key="3">
    <source>
        <dbReference type="ARBA" id="ARBA00022475"/>
    </source>
</evidence>
<feature type="transmembrane region" description="Helical" evidence="7">
    <location>
        <begin position="260"/>
        <end position="284"/>
    </location>
</feature>
<dbReference type="InterPro" id="IPR011701">
    <property type="entry name" value="MFS"/>
</dbReference>
<dbReference type="RefSeq" id="WP_319953102.1">
    <property type="nucleotide sequence ID" value="NZ_JAXAVX010000002.1"/>
</dbReference>
<comment type="caution">
    <text evidence="9">The sequence shown here is derived from an EMBL/GenBank/DDBJ whole genome shotgun (WGS) entry which is preliminary data.</text>
</comment>
<evidence type="ECO:0000256" key="5">
    <source>
        <dbReference type="ARBA" id="ARBA00022989"/>
    </source>
</evidence>
<feature type="transmembrane region" description="Helical" evidence="7">
    <location>
        <begin position="161"/>
        <end position="179"/>
    </location>
</feature>
<evidence type="ECO:0000313" key="9">
    <source>
        <dbReference type="EMBL" id="MDX8150949.1"/>
    </source>
</evidence>
<dbReference type="Gene3D" id="1.20.1720.10">
    <property type="entry name" value="Multidrug resistance protein D"/>
    <property type="match status" value="1"/>
</dbReference>
<dbReference type="InterPro" id="IPR004638">
    <property type="entry name" value="EmrB-like"/>
</dbReference>
<feature type="transmembrane region" description="Helical" evidence="7">
    <location>
        <begin position="75"/>
        <end position="97"/>
    </location>
</feature>
<feature type="transmembrane region" description="Helical" evidence="7">
    <location>
        <begin position="191"/>
        <end position="212"/>
    </location>
</feature>
<evidence type="ECO:0000259" key="8">
    <source>
        <dbReference type="PROSITE" id="PS50850"/>
    </source>
</evidence>
<keyword evidence="6 7" id="KW-0472">Membrane</keyword>
<evidence type="ECO:0000256" key="2">
    <source>
        <dbReference type="ARBA" id="ARBA00022448"/>
    </source>
</evidence>
<dbReference type="InterPro" id="IPR036259">
    <property type="entry name" value="MFS_trans_sf"/>
</dbReference>
<dbReference type="PANTHER" id="PTHR42718">
    <property type="entry name" value="MAJOR FACILITATOR SUPERFAMILY MULTIDRUG TRANSPORTER MFSC"/>
    <property type="match status" value="1"/>
</dbReference>
<dbReference type="CDD" id="cd17321">
    <property type="entry name" value="MFS_MMR_MDR_like"/>
    <property type="match status" value="1"/>
</dbReference>
<keyword evidence="5 7" id="KW-1133">Transmembrane helix</keyword>
<dbReference type="EMBL" id="JAXAVX010000002">
    <property type="protein sequence ID" value="MDX8150949.1"/>
    <property type="molecule type" value="Genomic_DNA"/>
</dbReference>
<feature type="transmembrane region" description="Helical" evidence="7">
    <location>
        <begin position="296"/>
        <end position="314"/>
    </location>
</feature>
<dbReference type="SUPFAM" id="SSF103473">
    <property type="entry name" value="MFS general substrate transporter"/>
    <property type="match status" value="1"/>
</dbReference>
<feature type="transmembrane region" description="Helical" evidence="7">
    <location>
        <begin position="218"/>
        <end position="240"/>
    </location>
</feature>
<evidence type="ECO:0000256" key="6">
    <source>
        <dbReference type="ARBA" id="ARBA00023136"/>
    </source>
</evidence>
<feature type="transmembrane region" description="Helical" evidence="7">
    <location>
        <begin position="393"/>
        <end position="410"/>
    </location>
</feature>
<feature type="transmembrane region" description="Helical" evidence="7">
    <location>
        <begin position="7"/>
        <end position="29"/>
    </location>
</feature>
<feature type="transmembrane region" description="Helical" evidence="7">
    <location>
        <begin position="480"/>
        <end position="499"/>
    </location>
</feature>
<feature type="domain" description="Major facilitator superfamily (MFS) profile" evidence="8">
    <location>
        <begin position="7"/>
        <end position="503"/>
    </location>
</feature>
<feature type="transmembrane region" description="Helical" evidence="7">
    <location>
        <begin position="326"/>
        <end position="344"/>
    </location>
</feature>
<dbReference type="InterPro" id="IPR020846">
    <property type="entry name" value="MFS_dom"/>
</dbReference>
<feature type="transmembrane region" description="Helical" evidence="7">
    <location>
        <begin position="130"/>
        <end position="149"/>
    </location>
</feature>